<dbReference type="Ensembl" id="ENSNGAT00000026306.1">
    <property type="protein sequence ID" value="ENSNGAP00000020635.1"/>
    <property type="gene ID" value="ENSNGAG00000020062.1"/>
</dbReference>
<feature type="chain" id="PRO_5034117622" evidence="1">
    <location>
        <begin position="23"/>
        <end position="46"/>
    </location>
</feature>
<name>A0A8C6WB23_NANGA</name>
<evidence type="ECO:0000313" key="2">
    <source>
        <dbReference type="Ensembl" id="ENSNGAP00000020635.1"/>
    </source>
</evidence>
<accession>A0A8C6WB23</accession>
<feature type="signal peptide" evidence="1">
    <location>
        <begin position="1"/>
        <end position="22"/>
    </location>
</feature>
<reference evidence="2" key="1">
    <citation type="submission" date="2025-08" db="UniProtKB">
        <authorList>
            <consortium name="Ensembl"/>
        </authorList>
    </citation>
    <scope>IDENTIFICATION</scope>
</reference>
<evidence type="ECO:0000313" key="3">
    <source>
        <dbReference type="Proteomes" id="UP000694381"/>
    </source>
</evidence>
<reference evidence="2" key="2">
    <citation type="submission" date="2025-09" db="UniProtKB">
        <authorList>
            <consortium name="Ensembl"/>
        </authorList>
    </citation>
    <scope>IDENTIFICATION</scope>
</reference>
<keyword evidence="3" id="KW-1185">Reference proteome</keyword>
<sequence length="46" mass="5141">MKILILAVAILNFVILFPRTLQQDEGSGSVCCHLDLNCLLLRATKR</sequence>
<protein>
    <submittedName>
        <fullName evidence="2">Uncharacterized protein</fullName>
    </submittedName>
</protein>
<dbReference type="Proteomes" id="UP000694381">
    <property type="component" value="Unassembled WGS sequence"/>
</dbReference>
<keyword evidence="1" id="KW-0732">Signal</keyword>
<dbReference type="AlphaFoldDB" id="A0A8C6WB23"/>
<evidence type="ECO:0000256" key="1">
    <source>
        <dbReference type="SAM" id="SignalP"/>
    </source>
</evidence>
<proteinExistence type="predicted"/>
<organism evidence="2 3">
    <name type="scientific">Nannospalax galili</name>
    <name type="common">Northern Israeli blind subterranean mole rat</name>
    <name type="synonym">Spalax galili</name>
    <dbReference type="NCBI Taxonomy" id="1026970"/>
    <lineage>
        <taxon>Eukaryota</taxon>
        <taxon>Metazoa</taxon>
        <taxon>Chordata</taxon>
        <taxon>Craniata</taxon>
        <taxon>Vertebrata</taxon>
        <taxon>Euteleostomi</taxon>
        <taxon>Mammalia</taxon>
        <taxon>Eutheria</taxon>
        <taxon>Euarchontoglires</taxon>
        <taxon>Glires</taxon>
        <taxon>Rodentia</taxon>
        <taxon>Myomorpha</taxon>
        <taxon>Muroidea</taxon>
        <taxon>Spalacidae</taxon>
        <taxon>Spalacinae</taxon>
        <taxon>Nannospalax</taxon>
    </lineage>
</organism>